<protein>
    <recommendedName>
        <fullName evidence="2">BRCT domain-containing protein</fullName>
    </recommendedName>
</protein>
<dbReference type="PANTHER" id="PTHR47667">
    <property type="entry name" value="REGULATOR OF TY1 TRANSPOSITION PROTEIN 107"/>
    <property type="match status" value="1"/>
</dbReference>
<evidence type="ECO:0000313" key="3">
    <source>
        <dbReference type="EMBL" id="TFY83276.1"/>
    </source>
</evidence>
<dbReference type="CDD" id="cd18436">
    <property type="entry name" value="BRCT_BRC1_like_rpt2"/>
    <property type="match status" value="1"/>
</dbReference>
<dbReference type="GO" id="GO:0035361">
    <property type="term" value="C:Cul8-RING ubiquitin ligase complex"/>
    <property type="evidence" value="ECO:0007669"/>
    <property type="project" value="TreeGrafter"/>
</dbReference>
<keyword evidence="4" id="KW-1185">Reference proteome</keyword>
<sequence>MPLFENVRYFFAPSCPAELRLPQSAILNANGATATDLASATHIITNTIDFEGKQNVKEEDIAIVTGVWVDRSVLFGKLQPTQFYSPDPSMLFSGIVACATDLSPSDLEVLSAGISALGGQWRPGLTREVTHLFAVVPGSEKYNTAMHYQADTKVKVLVPHWFDDSVRLGVRGLPTATYEWPDPQILKAGKGPNGPNESGEGRAQNKIPGDKKAMYRTALMSVAQEGQMGRAVQRDVWQGRRIVLSSDLELSEGRKQAVAAGIARAGGRHAGFER</sequence>
<dbReference type="PROSITE" id="PS50172">
    <property type="entry name" value="BRCT"/>
    <property type="match status" value="2"/>
</dbReference>
<feature type="domain" description="BRCT" evidence="2">
    <location>
        <begin position="1"/>
        <end position="86"/>
    </location>
</feature>
<comment type="caution">
    <text evidence="3">The sequence shown here is derived from an EMBL/GenBank/DDBJ whole genome shotgun (WGS) entry which is preliminary data.</text>
</comment>
<dbReference type="EMBL" id="SFCI01000040">
    <property type="protein sequence ID" value="TFY83276.1"/>
    <property type="molecule type" value="Genomic_DNA"/>
</dbReference>
<dbReference type="AlphaFoldDB" id="A0A4Z0A861"/>
<reference evidence="3 4" key="1">
    <citation type="submission" date="2019-02" db="EMBL/GenBank/DDBJ databases">
        <title>Genome sequencing of the rare red list fungi Hericium alpestre (H. flagellum).</title>
        <authorList>
            <person name="Buettner E."/>
            <person name="Kellner H."/>
        </authorList>
    </citation>
    <scope>NUCLEOTIDE SEQUENCE [LARGE SCALE GENOMIC DNA]</scope>
    <source>
        <strain evidence="3 4">DSM 108284</strain>
    </source>
</reference>
<name>A0A4Z0A861_9AGAM</name>
<evidence type="ECO:0000313" key="4">
    <source>
        <dbReference type="Proteomes" id="UP000298061"/>
    </source>
</evidence>
<dbReference type="GO" id="GO:0005634">
    <property type="term" value="C:nucleus"/>
    <property type="evidence" value="ECO:0007669"/>
    <property type="project" value="TreeGrafter"/>
</dbReference>
<gene>
    <name evidence="3" type="ORF">EWM64_g739</name>
</gene>
<feature type="region of interest" description="Disordered" evidence="1">
    <location>
        <begin position="184"/>
        <end position="209"/>
    </location>
</feature>
<dbReference type="Pfam" id="PF12738">
    <property type="entry name" value="PTCB-BRCT"/>
    <property type="match status" value="1"/>
</dbReference>
<organism evidence="3 4">
    <name type="scientific">Hericium alpestre</name>
    <dbReference type="NCBI Taxonomy" id="135208"/>
    <lineage>
        <taxon>Eukaryota</taxon>
        <taxon>Fungi</taxon>
        <taxon>Dikarya</taxon>
        <taxon>Basidiomycota</taxon>
        <taxon>Agaricomycotina</taxon>
        <taxon>Agaricomycetes</taxon>
        <taxon>Russulales</taxon>
        <taxon>Hericiaceae</taxon>
        <taxon>Hericium</taxon>
    </lineage>
</organism>
<dbReference type="Gene3D" id="3.40.50.10190">
    <property type="entry name" value="BRCT domain"/>
    <property type="match status" value="2"/>
</dbReference>
<dbReference type="SMART" id="SM00292">
    <property type="entry name" value="BRCT"/>
    <property type="match status" value="2"/>
</dbReference>
<dbReference type="STRING" id="135208.A0A4Z0A861"/>
<accession>A0A4Z0A861</accession>
<evidence type="ECO:0000256" key="1">
    <source>
        <dbReference type="SAM" id="MobiDB-lite"/>
    </source>
</evidence>
<dbReference type="PANTHER" id="PTHR47667:SF1">
    <property type="entry name" value="REGULATOR OF TY1 TRANSPOSITION PROTEIN 107"/>
    <property type="match status" value="1"/>
</dbReference>
<dbReference type="GO" id="GO:0006302">
    <property type="term" value="P:double-strand break repair"/>
    <property type="evidence" value="ECO:0007669"/>
    <property type="project" value="TreeGrafter"/>
</dbReference>
<proteinExistence type="predicted"/>
<dbReference type="SUPFAM" id="SSF52113">
    <property type="entry name" value="BRCT domain"/>
    <property type="match status" value="2"/>
</dbReference>
<dbReference type="GO" id="GO:1990683">
    <property type="term" value="P:DNA double-strand break attachment to nuclear envelope"/>
    <property type="evidence" value="ECO:0007669"/>
    <property type="project" value="TreeGrafter"/>
</dbReference>
<dbReference type="OrthoDB" id="3174832at2759"/>
<dbReference type="InterPro" id="IPR053036">
    <property type="entry name" value="CellCycle_DNARepair_Reg"/>
</dbReference>
<feature type="domain" description="BRCT" evidence="2">
    <location>
        <begin position="87"/>
        <end position="167"/>
    </location>
</feature>
<dbReference type="InterPro" id="IPR001357">
    <property type="entry name" value="BRCT_dom"/>
</dbReference>
<dbReference type="InterPro" id="IPR036420">
    <property type="entry name" value="BRCT_dom_sf"/>
</dbReference>
<evidence type="ECO:0000259" key="2">
    <source>
        <dbReference type="PROSITE" id="PS50172"/>
    </source>
</evidence>
<dbReference type="Proteomes" id="UP000298061">
    <property type="component" value="Unassembled WGS sequence"/>
</dbReference>